<gene>
    <name evidence="2" type="ORF">CP985_09520</name>
</gene>
<protein>
    <recommendedName>
        <fullName evidence="1">Formylmethanofuran dehydrogenase subunit E domain-containing protein</fullName>
    </recommendedName>
</protein>
<dbReference type="EMBL" id="NXID01000032">
    <property type="protein sequence ID" value="RXK15294.1"/>
    <property type="molecule type" value="Genomic_DNA"/>
</dbReference>
<dbReference type="Pfam" id="PF02663">
    <property type="entry name" value="FmdE"/>
    <property type="match status" value="1"/>
</dbReference>
<reference evidence="2 3" key="1">
    <citation type="submission" date="2017-09" db="EMBL/GenBank/DDBJ databases">
        <title>Genomics of the genus Arcobacter.</title>
        <authorList>
            <person name="Perez-Cataluna A."/>
            <person name="Figueras M.J."/>
            <person name="Salas-Masso N."/>
        </authorList>
    </citation>
    <scope>NUCLEOTIDE SEQUENCE [LARGE SCALE GENOMIC DNA]</scope>
    <source>
        <strain evidence="2 3">CECT 7386</strain>
    </source>
</reference>
<dbReference type="InterPro" id="IPR003814">
    <property type="entry name" value="FmdEsu_dom"/>
</dbReference>
<sequence length="198" mass="22322">MNYPNFYNQIENIKLQDNLSDFLGAFEEGIIEFSYLDVVKIAGHSCPTVLGAYLMTLEGLKALYPLELPKRGGIKVEFKESLTDGTAGVVANVISAITGATTNSGFKGISGSFDRRNLLFFEKEISSNVKFTRLDTQESVEVFYDPSSILFDENMQILMKKMIQKLATKEEKIKFGILWQERVEKISNNINKVIKTIK</sequence>
<comment type="caution">
    <text evidence="2">The sequence shown here is derived from an EMBL/GenBank/DDBJ whole genome shotgun (WGS) entry which is preliminary data.</text>
</comment>
<keyword evidence="3" id="KW-1185">Reference proteome</keyword>
<evidence type="ECO:0000313" key="2">
    <source>
        <dbReference type="EMBL" id="RXK15294.1"/>
    </source>
</evidence>
<evidence type="ECO:0000313" key="3">
    <source>
        <dbReference type="Proteomes" id="UP000290092"/>
    </source>
</evidence>
<dbReference type="Gene3D" id="3.30.1330.130">
    <property type="match status" value="1"/>
</dbReference>
<dbReference type="KEGG" id="amyt:AMYT_0400"/>
<feature type="domain" description="Formylmethanofuran dehydrogenase subunit E" evidence="1">
    <location>
        <begin position="43"/>
        <end position="189"/>
    </location>
</feature>
<evidence type="ECO:0000259" key="1">
    <source>
        <dbReference type="Pfam" id="PF02663"/>
    </source>
</evidence>
<organism evidence="2 3">
    <name type="scientific">Malaciobacter mytili LMG 24559</name>
    <dbReference type="NCBI Taxonomy" id="1032238"/>
    <lineage>
        <taxon>Bacteria</taxon>
        <taxon>Pseudomonadati</taxon>
        <taxon>Campylobacterota</taxon>
        <taxon>Epsilonproteobacteria</taxon>
        <taxon>Campylobacterales</taxon>
        <taxon>Arcobacteraceae</taxon>
        <taxon>Malaciobacter</taxon>
    </lineage>
</organism>
<dbReference type="Proteomes" id="UP000290092">
    <property type="component" value="Unassembled WGS sequence"/>
</dbReference>
<proteinExistence type="predicted"/>
<name>A0AAX2AE24_9BACT</name>
<dbReference type="RefSeq" id="WP_114840896.1">
    <property type="nucleotide sequence ID" value="NZ_CP031219.1"/>
</dbReference>
<dbReference type="AlphaFoldDB" id="A0AAX2AE24"/>
<accession>A0AAX2AE24</accession>